<comment type="caution">
    <text evidence="12">The sequence shown here is derived from an EMBL/GenBank/DDBJ whole genome shotgun (WGS) entry which is preliminary data.</text>
</comment>
<dbReference type="Pfam" id="PF00005">
    <property type="entry name" value="ABC_tran"/>
    <property type="match status" value="1"/>
</dbReference>
<evidence type="ECO:0000259" key="11">
    <source>
        <dbReference type="PROSITE" id="PS50929"/>
    </source>
</evidence>
<dbReference type="InterPro" id="IPR003593">
    <property type="entry name" value="AAA+_ATPase"/>
</dbReference>
<accession>A0AAE0VM17</accession>
<dbReference type="EMBL" id="JAEAOA010001427">
    <property type="protein sequence ID" value="KAK3582571.1"/>
    <property type="molecule type" value="Genomic_DNA"/>
</dbReference>
<dbReference type="Gene3D" id="3.40.50.300">
    <property type="entry name" value="P-loop containing nucleotide triphosphate hydrolases"/>
    <property type="match status" value="1"/>
</dbReference>
<keyword evidence="7 9" id="KW-1133">Transmembrane helix</keyword>
<evidence type="ECO:0000256" key="4">
    <source>
        <dbReference type="ARBA" id="ARBA00022692"/>
    </source>
</evidence>
<dbReference type="Pfam" id="PF00664">
    <property type="entry name" value="ABC_membrane"/>
    <property type="match status" value="1"/>
</dbReference>
<evidence type="ECO:0000313" key="12">
    <source>
        <dbReference type="EMBL" id="KAK3582571.1"/>
    </source>
</evidence>
<dbReference type="FunFam" id="3.40.50.300:FF:000221">
    <property type="entry name" value="Multidrug ABC transporter ATP-binding protein"/>
    <property type="match status" value="1"/>
</dbReference>
<dbReference type="PROSITE" id="PS50929">
    <property type="entry name" value="ABC_TM1F"/>
    <property type="match status" value="1"/>
</dbReference>
<evidence type="ECO:0000256" key="7">
    <source>
        <dbReference type="ARBA" id="ARBA00022989"/>
    </source>
</evidence>
<feature type="transmembrane region" description="Helical" evidence="9">
    <location>
        <begin position="42"/>
        <end position="62"/>
    </location>
</feature>
<feature type="transmembrane region" description="Helical" evidence="9">
    <location>
        <begin position="68"/>
        <end position="84"/>
    </location>
</feature>
<keyword evidence="2" id="KW-0813">Transport</keyword>
<dbReference type="GO" id="GO:0005524">
    <property type="term" value="F:ATP binding"/>
    <property type="evidence" value="ECO:0007669"/>
    <property type="project" value="UniProtKB-KW"/>
</dbReference>
<dbReference type="PANTHER" id="PTHR43394">
    <property type="entry name" value="ATP-DEPENDENT PERMEASE MDL1, MITOCHONDRIAL"/>
    <property type="match status" value="1"/>
</dbReference>
<feature type="domain" description="ABC transporter" evidence="10">
    <location>
        <begin position="170"/>
        <end position="406"/>
    </location>
</feature>
<dbReference type="InterPro" id="IPR027417">
    <property type="entry name" value="P-loop_NTPase"/>
</dbReference>
<dbReference type="InterPro" id="IPR036640">
    <property type="entry name" value="ABC1_TM_sf"/>
</dbReference>
<dbReference type="InterPro" id="IPR017871">
    <property type="entry name" value="ABC_transporter-like_CS"/>
</dbReference>
<evidence type="ECO:0000256" key="1">
    <source>
        <dbReference type="ARBA" id="ARBA00004651"/>
    </source>
</evidence>
<dbReference type="PROSITE" id="PS50893">
    <property type="entry name" value="ABC_TRANSPORTER_2"/>
    <property type="match status" value="1"/>
</dbReference>
<evidence type="ECO:0000256" key="6">
    <source>
        <dbReference type="ARBA" id="ARBA00022840"/>
    </source>
</evidence>
<dbReference type="SUPFAM" id="SSF90123">
    <property type="entry name" value="ABC transporter transmembrane region"/>
    <property type="match status" value="1"/>
</dbReference>
<protein>
    <submittedName>
        <fullName evidence="12">Uncharacterized protein</fullName>
    </submittedName>
</protein>
<comment type="subcellular location">
    <subcellularLocation>
        <location evidence="1">Cell membrane</location>
        <topology evidence="1">Multi-pass membrane protein</topology>
    </subcellularLocation>
</comment>
<name>A0AAE0VM17_9BIVA</name>
<dbReference type="InterPro" id="IPR003439">
    <property type="entry name" value="ABC_transporter-like_ATP-bd"/>
</dbReference>
<evidence type="ECO:0000256" key="2">
    <source>
        <dbReference type="ARBA" id="ARBA00022448"/>
    </source>
</evidence>
<dbReference type="GO" id="GO:0005886">
    <property type="term" value="C:plasma membrane"/>
    <property type="evidence" value="ECO:0007669"/>
    <property type="project" value="UniProtKB-SubCell"/>
</dbReference>
<dbReference type="SMART" id="SM00382">
    <property type="entry name" value="AAA"/>
    <property type="match status" value="1"/>
</dbReference>
<evidence type="ECO:0000256" key="3">
    <source>
        <dbReference type="ARBA" id="ARBA00022475"/>
    </source>
</evidence>
<feature type="domain" description="ABC transmembrane type-1" evidence="11">
    <location>
        <begin position="2"/>
        <end position="123"/>
    </location>
</feature>
<reference evidence="12" key="1">
    <citation type="journal article" date="2021" name="Genome Biol. Evol.">
        <title>A High-Quality Reference Genome for a Parasitic Bivalve with Doubly Uniparental Inheritance (Bivalvia: Unionida).</title>
        <authorList>
            <person name="Smith C.H."/>
        </authorList>
    </citation>
    <scope>NUCLEOTIDE SEQUENCE</scope>
    <source>
        <strain evidence="12">CHS0354</strain>
    </source>
</reference>
<organism evidence="12 13">
    <name type="scientific">Potamilus streckersoni</name>
    <dbReference type="NCBI Taxonomy" id="2493646"/>
    <lineage>
        <taxon>Eukaryota</taxon>
        <taxon>Metazoa</taxon>
        <taxon>Spiralia</taxon>
        <taxon>Lophotrochozoa</taxon>
        <taxon>Mollusca</taxon>
        <taxon>Bivalvia</taxon>
        <taxon>Autobranchia</taxon>
        <taxon>Heteroconchia</taxon>
        <taxon>Palaeoheterodonta</taxon>
        <taxon>Unionida</taxon>
        <taxon>Unionoidea</taxon>
        <taxon>Unionidae</taxon>
        <taxon>Ambleminae</taxon>
        <taxon>Lampsilini</taxon>
        <taxon>Potamilus</taxon>
    </lineage>
</organism>
<keyword evidence="13" id="KW-1185">Reference proteome</keyword>
<reference evidence="12" key="2">
    <citation type="journal article" date="2021" name="Genome Biol. Evol.">
        <title>Developing a high-quality reference genome for a parasitic bivalve with doubly uniparental inheritance (Bivalvia: Unionida).</title>
        <authorList>
            <person name="Smith C.H."/>
        </authorList>
    </citation>
    <scope>NUCLEOTIDE SEQUENCE</scope>
    <source>
        <strain evidence="12">CHS0354</strain>
        <tissue evidence="12">Mantle</tissue>
    </source>
</reference>
<dbReference type="GO" id="GO:0015421">
    <property type="term" value="F:ABC-type oligopeptide transporter activity"/>
    <property type="evidence" value="ECO:0007669"/>
    <property type="project" value="TreeGrafter"/>
</dbReference>
<keyword evidence="3" id="KW-1003">Cell membrane</keyword>
<gene>
    <name evidence="12" type="ORF">CHS0354_024125</name>
</gene>
<evidence type="ECO:0000256" key="5">
    <source>
        <dbReference type="ARBA" id="ARBA00022741"/>
    </source>
</evidence>
<evidence type="ECO:0000313" key="13">
    <source>
        <dbReference type="Proteomes" id="UP001195483"/>
    </source>
</evidence>
<reference evidence="12" key="3">
    <citation type="submission" date="2023-05" db="EMBL/GenBank/DDBJ databases">
        <authorList>
            <person name="Smith C.H."/>
        </authorList>
    </citation>
    <scope>NUCLEOTIDE SEQUENCE</scope>
    <source>
        <strain evidence="12">CHS0354</strain>
        <tissue evidence="12">Mantle</tissue>
    </source>
</reference>
<dbReference type="PROSITE" id="PS00211">
    <property type="entry name" value="ABC_TRANSPORTER_1"/>
    <property type="match status" value="1"/>
</dbReference>
<dbReference type="InterPro" id="IPR011527">
    <property type="entry name" value="ABC1_TM_dom"/>
</dbReference>
<dbReference type="GO" id="GO:0016887">
    <property type="term" value="F:ATP hydrolysis activity"/>
    <property type="evidence" value="ECO:0007669"/>
    <property type="project" value="InterPro"/>
</dbReference>
<dbReference type="Proteomes" id="UP001195483">
    <property type="component" value="Unassembled WGS sequence"/>
</dbReference>
<keyword evidence="8 9" id="KW-0472">Membrane</keyword>
<evidence type="ECO:0000256" key="9">
    <source>
        <dbReference type="SAM" id="Phobius"/>
    </source>
</evidence>
<proteinExistence type="predicted"/>
<sequence>MDIFSHLQKLSLRYFDVNPVGRLITRATSDVESLNEMLSSGIVALMGNIVQIIFIAILMFVIDWRLTFVMLSVLPLMFYVTMVFKKKIQVTYQNVRREVARLNTFLQEHISGMATVQIFNRQPIQDLSDKYNTLQSAGASGDRIFSLLDERSIIANPAGSRALTSIKGCVEFRNVSFSYTNGGASILKNVSFHVGEGEVIAIVGASGSGKSTVVNLLTKLYELPSESDILIDGVSIKLLSEYEVRRHIGVVLQDVFLFSGTIMENLTLGDSVISKERVEDMARLIGIHHFIKQLPNGYEYKLSDRGSGLSGGQKQLISFLRMMLYNPKILVLDEATSSVDKESEDKIEQAMKTLMQGRTTIIIAHRFSTIERADKIIVMHKGEIHEVGTHRELIGQGGIYHKLYTLQFESSRNQALHL</sequence>
<dbReference type="Gene3D" id="1.20.1560.10">
    <property type="entry name" value="ABC transporter type 1, transmembrane domain"/>
    <property type="match status" value="2"/>
</dbReference>
<evidence type="ECO:0000259" key="10">
    <source>
        <dbReference type="PROSITE" id="PS50893"/>
    </source>
</evidence>
<dbReference type="InterPro" id="IPR039421">
    <property type="entry name" value="Type_1_exporter"/>
</dbReference>
<dbReference type="AlphaFoldDB" id="A0AAE0VM17"/>
<keyword evidence="6" id="KW-0067">ATP-binding</keyword>
<dbReference type="SUPFAM" id="SSF52540">
    <property type="entry name" value="P-loop containing nucleoside triphosphate hydrolases"/>
    <property type="match status" value="1"/>
</dbReference>
<keyword evidence="5" id="KW-0547">Nucleotide-binding</keyword>
<evidence type="ECO:0000256" key="8">
    <source>
        <dbReference type="ARBA" id="ARBA00023136"/>
    </source>
</evidence>
<dbReference type="CDD" id="cd18544">
    <property type="entry name" value="ABC_6TM_TmrA_like"/>
    <property type="match status" value="1"/>
</dbReference>
<dbReference type="PANTHER" id="PTHR43394:SF1">
    <property type="entry name" value="ATP-BINDING CASSETTE SUB-FAMILY B MEMBER 10, MITOCHONDRIAL"/>
    <property type="match status" value="1"/>
</dbReference>
<keyword evidence="4 9" id="KW-0812">Transmembrane</keyword>